<keyword evidence="1" id="KW-1133">Transmembrane helix</keyword>
<feature type="signal peptide" evidence="2">
    <location>
        <begin position="1"/>
        <end position="17"/>
    </location>
</feature>
<keyword evidence="2" id="KW-0732">Signal</keyword>
<dbReference type="AlphaFoldDB" id="A0A8S1P270"/>
<keyword evidence="4" id="KW-1185">Reference proteome</keyword>
<proteinExistence type="predicted"/>
<dbReference type="EMBL" id="CAJJDN010000063">
    <property type="protein sequence ID" value="CAD8095044.1"/>
    <property type="molecule type" value="Genomic_DNA"/>
</dbReference>
<evidence type="ECO:0000313" key="4">
    <source>
        <dbReference type="Proteomes" id="UP000692954"/>
    </source>
</evidence>
<feature type="transmembrane region" description="Helical" evidence="1">
    <location>
        <begin position="938"/>
        <end position="957"/>
    </location>
</feature>
<evidence type="ECO:0000313" key="3">
    <source>
        <dbReference type="EMBL" id="CAD8095044.1"/>
    </source>
</evidence>
<feature type="transmembrane region" description="Helical" evidence="1">
    <location>
        <begin position="1113"/>
        <end position="1132"/>
    </location>
</feature>
<sequence length="1145" mass="133886">MIQKLILLSILIFQATQFELRQSEQGIDVLLTYSNEMINSQNDLNLNLILSETRKAKITRFIGITFNEFDMRDKDFTASSNYQISVEPPIIKYTSDDSYVSSFDLILTNIINPSNPGQKNIQVGIFNGQTMLTIFLVIEIKGIQLKSSILGKGVTFERSSIQLSFELDFFSLLQMPIMFVDLQIQLEFPVFTSLYISCSDFIGLSQNQFCRSKGNIIYVQNRDREFLYNESKQSFIIHNFSFPSNLEIYTANLKIFEEQNKIAEDQFTFSAYAPAEIERIIQTSTNCYAAQQTLLKLFLDSQQYILSKSDLQITLSQKLLIEQIIINDIKQSFVQNDKVIYISQFNDQQLDQFKVKVELQFINLEYKSNVTFSIQINKISPSLKGNFIYSIQPNEYKNFIVTRDTEIVDEETNLYINIELQNPIINGEIHIQFPQELNLTPSLSKNLNGQSFQFTFRIKNPSTICQTNRFESQAYQNNQFREQLYKNVILIQQPNQIIQVQQISFSNEFTLSKSNLQISLKSEFGIKIQFEKSINLNDITCQNCLKLDSSTIQLLKNTDVIIKGIETPRLAKESNFIIQTYENQCQKSQFEQKLLFKPNKFKIVPEVITKKLNQLNQWLFTFELPCDVLESDKLKIIYPSSLLMNEPLKCQILHINQNQFDCNSKIINLPPIQKKQVMRLLISQPKNPIKPVLIEWQFILVDKQENQIAIFISQFQDWEYQLIQNSMINLIDYKFLQMKEALLRFSLQDKVDQILYDGNIIIFCENCQQQQNQSVIITQEGQKFLEIPFRFFTVKNQYIYQFSYKLTTFYQGIIKQQGNFKQTISLYCSTDCSECESFEKCTICKVGYLHNFSCFNECPISYYGLNHQCYPCSIGQCTKCVYLDQEICLECNSNLDLYLNQCVNQDYFINENITNQTNNQTEQKVGSITVNQVLKLKYNFPGILLIIFLICLFTLIVKIQNYSSISKTILFSLFSVLENGIGIFIFIYFLIYQLFDLAFLSLSLLIYQIILQVNCLLQLKTYITFDLKYQQYKKDHLSVKIVFWISCGLNYIFFIIQTSKLNKNPQWNCKWQYKNEVLRQIANSLRQSLVYSILQITIVITSILELQQIQTTFLEILSVNIINIGLNFYHQYKYNSMNKRVLSIE</sequence>
<comment type="caution">
    <text evidence="3">The sequence shown here is derived from an EMBL/GenBank/DDBJ whole genome shotgun (WGS) entry which is preliminary data.</text>
</comment>
<evidence type="ECO:0000256" key="2">
    <source>
        <dbReference type="SAM" id="SignalP"/>
    </source>
</evidence>
<dbReference type="OrthoDB" id="305486at2759"/>
<dbReference type="Proteomes" id="UP000692954">
    <property type="component" value="Unassembled WGS sequence"/>
</dbReference>
<evidence type="ECO:0000256" key="1">
    <source>
        <dbReference type="SAM" id="Phobius"/>
    </source>
</evidence>
<gene>
    <name evidence="3" type="ORF">PSON_ATCC_30995.1.T0630196</name>
</gene>
<organism evidence="3 4">
    <name type="scientific">Paramecium sonneborni</name>
    <dbReference type="NCBI Taxonomy" id="65129"/>
    <lineage>
        <taxon>Eukaryota</taxon>
        <taxon>Sar</taxon>
        <taxon>Alveolata</taxon>
        <taxon>Ciliophora</taxon>
        <taxon>Intramacronucleata</taxon>
        <taxon>Oligohymenophorea</taxon>
        <taxon>Peniculida</taxon>
        <taxon>Parameciidae</taxon>
        <taxon>Paramecium</taxon>
    </lineage>
</organism>
<feature type="transmembrane region" description="Helical" evidence="1">
    <location>
        <begin position="969"/>
        <end position="991"/>
    </location>
</feature>
<reference evidence="3" key="1">
    <citation type="submission" date="2021-01" db="EMBL/GenBank/DDBJ databases">
        <authorList>
            <consortium name="Genoscope - CEA"/>
            <person name="William W."/>
        </authorList>
    </citation>
    <scope>NUCLEOTIDE SEQUENCE</scope>
</reference>
<keyword evidence="1" id="KW-0812">Transmembrane</keyword>
<protein>
    <recommendedName>
        <fullName evidence="5">MtA protein</fullName>
    </recommendedName>
</protein>
<keyword evidence="1" id="KW-0472">Membrane</keyword>
<feature type="transmembrane region" description="Helical" evidence="1">
    <location>
        <begin position="1037"/>
        <end position="1056"/>
    </location>
</feature>
<name>A0A8S1P270_9CILI</name>
<feature type="chain" id="PRO_5035942299" description="MtA protein" evidence="2">
    <location>
        <begin position="18"/>
        <end position="1145"/>
    </location>
</feature>
<accession>A0A8S1P270</accession>
<evidence type="ECO:0008006" key="5">
    <source>
        <dbReference type="Google" id="ProtNLM"/>
    </source>
</evidence>
<feature type="transmembrane region" description="Helical" evidence="1">
    <location>
        <begin position="997"/>
        <end position="1017"/>
    </location>
</feature>